<dbReference type="PANTHER" id="PTHR11461:SF211">
    <property type="entry name" value="GH10112P-RELATED"/>
    <property type="match status" value="1"/>
</dbReference>
<dbReference type="SUPFAM" id="SSF56574">
    <property type="entry name" value="Serpins"/>
    <property type="match status" value="1"/>
</dbReference>
<dbReference type="InterPro" id="IPR036186">
    <property type="entry name" value="Serpin_sf"/>
</dbReference>
<proteinExistence type="inferred from homology"/>
<evidence type="ECO:0000256" key="3">
    <source>
        <dbReference type="ARBA" id="ARBA00022900"/>
    </source>
</evidence>
<dbReference type="EMBL" id="CAEY01000873">
    <property type="status" value="NOT_ANNOTATED_CDS"/>
    <property type="molecule type" value="Genomic_DNA"/>
</dbReference>
<sequence length="479" mass="53844">MAGATISRWLILVTLLSPGLLVFPTFSQVISFGMRKLAYSTNQFGFDLLRAMDKSESSTAFCPICISSSLTMMLMGSQGHTSTALRHALYLWGMQTSEINLAYHDMMTHLGVNVPNSVHYRNLGPYGPSPASDYRVSIADNEANTGNDIAFLSHVYVQRDFGINYSYHMLLQRFYKTAIRPLDFIDNGEETRQHINAIVEKETSGKIKDILPDRQSPTTQLLLLSALYFKGSLDLNITSSRKRNYIAPSSSSSAYKQLSGASSNLLGVFSEDSIILEARNVRIRYGFNRFLNCTTIEMPFKGGLITLVAMMPHDPYGLDTLLTRLSAQVLSDVINSLEVRRVDVKIPRLHFETSDRNLSLSLANLGVAYIFKPGYSQLYDISDYKWLHVSDIIHKTYLEIWENPKTFTNTNINSINTNGNTINSNNVNNNNGKSQYQSSNNIEVVFDKPFLFFIMDNISGLILAMGKHGREPVNYRLPI</sequence>
<keyword evidence="2" id="KW-0646">Protease inhibitor</keyword>
<dbReference type="eggNOG" id="KOG2392">
    <property type="taxonomic scope" value="Eukaryota"/>
</dbReference>
<accession>T1L0W4</accession>
<dbReference type="GO" id="GO:0005615">
    <property type="term" value="C:extracellular space"/>
    <property type="evidence" value="ECO:0007669"/>
    <property type="project" value="InterPro"/>
</dbReference>
<protein>
    <recommendedName>
        <fullName evidence="6">Serpin domain-containing protein</fullName>
    </recommendedName>
</protein>
<dbReference type="GO" id="GO:0004867">
    <property type="term" value="F:serine-type endopeptidase inhibitor activity"/>
    <property type="evidence" value="ECO:0007669"/>
    <property type="project" value="UniProtKB-KW"/>
</dbReference>
<dbReference type="OMA" id="ILANMQV"/>
<evidence type="ECO:0000259" key="6">
    <source>
        <dbReference type="SMART" id="SM00093"/>
    </source>
</evidence>
<dbReference type="KEGG" id="tut:107369064"/>
<keyword evidence="4" id="KW-0325">Glycoprotein</keyword>
<evidence type="ECO:0000256" key="2">
    <source>
        <dbReference type="ARBA" id="ARBA00022690"/>
    </source>
</evidence>
<dbReference type="HOGENOM" id="CLU_603171_0_0_1"/>
<dbReference type="CDD" id="cd00172">
    <property type="entry name" value="serpin"/>
    <property type="match status" value="1"/>
</dbReference>
<dbReference type="PROSITE" id="PS00284">
    <property type="entry name" value="SERPIN"/>
    <property type="match status" value="1"/>
</dbReference>
<dbReference type="InterPro" id="IPR000215">
    <property type="entry name" value="Serpin_fam"/>
</dbReference>
<feature type="domain" description="Serpin" evidence="6">
    <location>
        <begin position="46"/>
        <end position="472"/>
    </location>
</feature>
<dbReference type="InterPro" id="IPR023796">
    <property type="entry name" value="Serpin_dom"/>
</dbReference>
<dbReference type="InterPro" id="IPR042185">
    <property type="entry name" value="Serpin_sf_2"/>
</dbReference>
<comment type="similarity">
    <text evidence="1 5">Belongs to the serpin family.</text>
</comment>
<dbReference type="Gene3D" id="3.30.497.10">
    <property type="entry name" value="Antithrombin, subunit I, domain 2"/>
    <property type="match status" value="2"/>
</dbReference>
<evidence type="ECO:0000256" key="1">
    <source>
        <dbReference type="ARBA" id="ARBA00009500"/>
    </source>
</evidence>
<dbReference type="SMART" id="SM00093">
    <property type="entry name" value="SERPIN"/>
    <property type="match status" value="1"/>
</dbReference>
<evidence type="ECO:0000313" key="7">
    <source>
        <dbReference type="EnsemblMetazoa" id="tetur30g02180.1"/>
    </source>
</evidence>
<evidence type="ECO:0000256" key="4">
    <source>
        <dbReference type="ARBA" id="ARBA00023180"/>
    </source>
</evidence>
<reference evidence="7" key="2">
    <citation type="submission" date="2015-06" db="UniProtKB">
        <authorList>
            <consortium name="EnsemblMetazoa"/>
        </authorList>
    </citation>
    <scope>IDENTIFICATION</scope>
</reference>
<gene>
    <name evidence="7" type="primary">107369064</name>
</gene>
<keyword evidence="3" id="KW-0722">Serine protease inhibitor</keyword>
<keyword evidence="8" id="KW-1185">Reference proteome</keyword>
<dbReference type="PANTHER" id="PTHR11461">
    <property type="entry name" value="SERINE PROTEASE INHIBITOR, SERPIN"/>
    <property type="match status" value="1"/>
</dbReference>
<dbReference type="EnsemblMetazoa" id="tetur30g02180.1">
    <property type="protein sequence ID" value="tetur30g02180.1"/>
    <property type="gene ID" value="tetur30g02180"/>
</dbReference>
<evidence type="ECO:0000313" key="8">
    <source>
        <dbReference type="Proteomes" id="UP000015104"/>
    </source>
</evidence>
<organism evidence="7 8">
    <name type="scientific">Tetranychus urticae</name>
    <name type="common">Two-spotted spider mite</name>
    <dbReference type="NCBI Taxonomy" id="32264"/>
    <lineage>
        <taxon>Eukaryota</taxon>
        <taxon>Metazoa</taxon>
        <taxon>Ecdysozoa</taxon>
        <taxon>Arthropoda</taxon>
        <taxon>Chelicerata</taxon>
        <taxon>Arachnida</taxon>
        <taxon>Acari</taxon>
        <taxon>Acariformes</taxon>
        <taxon>Trombidiformes</taxon>
        <taxon>Prostigmata</taxon>
        <taxon>Eleutherengona</taxon>
        <taxon>Raphignathae</taxon>
        <taxon>Tetranychoidea</taxon>
        <taxon>Tetranychidae</taxon>
        <taxon>Tetranychus</taxon>
    </lineage>
</organism>
<dbReference type="Proteomes" id="UP000015104">
    <property type="component" value="Unassembled WGS sequence"/>
</dbReference>
<dbReference type="InterPro" id="IPR023795">
    <property type="entry name" value="Serpin_CS"/>
</dbReference>
<dbReference type="OrthoDB" id="10063692at2759"/>
<dbReference type="AlphaFoldDB" id="T1L0W4"/>
<name>T1L0W4_TETUR</name>
<dbReference type="Pfam" id="PF00079">
    <property type="entry name" value="Serpin"/>
    <property type="match status" value="1"/>
</dbReference>
<dbReference type="InterPro" id="IPR042178">
    <property type="entry name" value="Serpin_sf_1"/>
</dbReference>
<evidence type="ECO:0000256" key="5">
    <source>
        <dbReference type="RuleBase" id="RU000411"/>
    </source>
</evidence>
<reference evidence="8" key="1">
    <citation type="submission" date="2011-08" db="EMBL/GenBank/DDBJ databases">
        <authorList>
            <person name="Rombauts S."/>
        </authorList>
    </citation>
    <scope>NUCLEOTIDE SEQUENCE</scope>
    <source>
        <strain evidence="8">London</strain>
    </source>
</reference>
<dbReference type="Gene3D" id="2.30.39.10">
    <property type="entry name" value="Alpha-1-antitrypsin, domain 1"/>
    <property type="match status" value="1"/>
</dbReference>